<dbReference type="AlphaFoldDB" id="A0A852ZLB8"/>
<name>A0A852ZLB8_9ACTN</name>
<sequence>MLMDPEQSGDDLRRQINEAAAEAARDVAAARQARPEIAVWWEDLSNAEFVQRVSERMNAEQAETIRRWRKTGTWREVAKECYEAYLTTWGIGWTMPGHQEVGQLICNAAARRLDENPRAEPWN</sequence>
<gene>
    <name evidence="1" type="ORF">F4554_005553</name>
</gene>
<protein>
    <submittedName>
        <fullName evidence="1">Uncharacterized protein</fullName>
    </submittedName>
</protein>
<accession>A0A852ZLB8</accession>
<organism evidence="1 2">
    <name type="scientific">Actinopolymorpha rutila</name>
    <dbReference type="NCBI Taxonomy" id="446787"/>
    <lineage>
        <taxon>Bacteria</taxon>
        <taxon>Bacillati</taxon>
        <taxon>Actinomycetota</taxon>
        <taxon>Actinomycetes</taxon>
        <taxon>Propionibacteriales</taxon>
        <taxon>Actinopolymorphaceae</taxon>
        <taxon>Actinopolymorpha</taxon>
    </lineage>
</organism>
<reference evidence="1 2" key="1">
    <citation type="submission" date="2020-07" db="EMBL/GenBank/DDBJ databases">
        <title>Sequencing the genomes of 1000 actinobacteria strains.</title>
        <authorList>
            <person name="Klenk H.-P."/>
        </authorList>
    </citation>
    <scope>NUCLEOTIDE SEQUENCE [LARGE SCALE GENOMIC DNA]</scope>
    <source>
        <strain evidence="1 2">DSM 18448</strain>
    </source>
</reference>
<dbReference type="EMBL" id="JACBZH010000001">
    <property type="protein sequence ID" value="NYH92915.1"/>
    <property type="molecule type" value="Genomic_DNA"/>
</dbReference>
<comment type="caution">
    <text evidence="1">The sequence shown here is derived from an EMBL/GenBank/DDBJ whole genome shotgun (WGS) entry which is preliminary data.</text>
</comment>
<keyword evidence="2" id="KW-1185">Reference proteome</keyword>
<proteinExistence type="predicted"/>
<evidence type="ECO:0000313" key="2">
    <source>
        <dbReference type="Proteomes" id="UP000579605"/>
    </source>
</evidence>
<dbReference type="Proteomes" id="UP000579605">
    <property type="component" value="Unassembled WGS sequence"/>
</dbReference>
<evidence type="ECO:0000313" key="1">
    <source>
        <dbReference type="EMBL" id="NYH92915.1"/>
    </source>
</evidence>